<dbReference type="GO" id="GO:0140953">
    <property type="term" value="F:histone H3K27 monomethyltransferase activity"/>
    <property type="evidence" value="ECO:0007669"/>
    <property type="project" value="UniProtKB-EC"/>
</dbReference>
<keyword evidence="3" id="KW-0808">Transferase</keyword>
<dbReference type="GO" id="GO:0051726">
    <property type="term" value="P:regulation of cell cycle"/>
    <property type="evidence" value="ECO:0007669"/>
    <property type="project" value="UniProtKB-ARBA"/>
</dbReference>
<evidence type="ECO:0000256" key="2">
    <source>
        <dbReference type="ARBA" id="ARBA00022603"/>
    </source>
</evidence>
<evidence type="ECO:0000313" key="16">
    <source>
        <dbReference type="Proteomes" id="UP001374584"/>
    </source>
</evidence>
<dbReference type="EMBL" id="JAYMYR010000007">
    <property type="protein sequence ID" value="KAK7353627.1"/>
    <property type="molecule type" value="Genomic_DNA"/>
</dbReference>
<evidence type="ECO:0000256" key="11">
    <source>
        <dbReference type="ARBA" id="ARBA00066815"/>
    </source>
</evidence>
<dbReference type="SUPFAM" id="SSF57903">
    <property type="entry name" value="FYVE/PHD zinc finger"/>
    <property type="match status" value="1"/>
</dbReference>
<accession>A0AAN9QZG3</accession>
<evidence type="ECO:0000313" key="15">
    <source>
        <dbReference type="EMBL" id="KAK7353627.1"/>
    </source>
</evidence>
<dbReference type="InterPro" id="IPR019787">
    <property type="entry name" value="Znf_PHD-finger"/>
</dbReference>
<keyword evidence="7" id="KW-0862">Zinc</keyword>
<evidence type="ECO:0000259" key="14">
    <source>
        <dbReference type="PROSITE" id="PS50280"/>
    </source>
</evidence>
<dbReference type="PROSITE" id="PS01359">
    <property type="entry name" value="ZF_PHD_1"/>
    <property type="match status" value="1"/>
</dbReference>
<evidence type="ECO:0000256" key="1">
    <source>
        <dbReference type="ARBA" id="ARBA00004123"/>
    </source>
</evidence>
<dbReference type="GO" id="GO:0005634">
    <property type="term" value="C:nucleus"/>
    <property type="evidence" value="ECO:0007669"/>
    <property type="project" value="UniProtKB-SubCell"/>
</dbReference>
<gene>
    <name evidence="15" type="ORF">VNO80_19078</name>
</gene>
<keyword evidence="4" id="KW-0949">S-adenosyl-L-methionine</keyword>
<dbReference type="CDD" id="cd15543">
    <property type="entry name" value="PHD_RSF1"/>
    <property type="match status" value="1"/>
</dbReference>
<dbReference type="PANTHER" id="PTHR48458">
    <property type="entry name" value="SET DOMAIN-CONTAINING PROTEIN"/>
    <property type="match status" value="1"/>
</dbReference>
<protein>
    <recommendedName>
        <fullName evidence="11">[histone H3]-lysine(27) N-methyltransferase</fullName>
        <ecNumber evidence="11">2.1.1.369</ecNumber>
    </recommendedName>
</protein>
<dbReference type="CDD" id="cd10539">
    <property type="entry name" value="SET_ATXR5_6-like"/>
    <property type="match status" value="1"/>
</dbReference>
<dbReference type="Proteomes" id="UP001374584">
    <property type="component" value="Unassembled WGS sequence"/>
</dbReference>
<dbReference type="InterPro" id="IPR011011">
    <property type="entry name" value="Znf_FYVE_PHD"/>
</dbReference>
<keyword evidence="6 12" id="KW-0863">Zinc-finger</keyword>
<dbReference type="InterPro" id="IPR046341">
    <property type="entry name" value="SET_dom_sf"/>
</dbReference>
<proteinExistence type="predicted"/>
<dbReference type="Pfam" id="PF00856">
    <property type="entry name" value="SET"/>
    <property type="match status" value="1"/>
</dbReference>
<evidence type="ECO:0000256" key="9">
    <source>
        <dbReference type="ARBA" id="ARBA00023242"/>
    </source>
</evidence>
<dbReference type="InterPro" id="IPR053114">
    <property type="entry name" value="ATXR5/ATXR6"/>
</dbReference>
<keyword evidence="2" id="KW-0489">Methyltransferase</keyword>
<evidence type="ECO:0000259" key="13">
    <source>
        <dbReference type="PROSITE" id="PS50016"/>
    </source>
</evidence>
<dbReference type="InterPro" id="IPR001965">
    <property type="entry name" value="Znf_PHD"/>
</dbReference>
<feature type="domain" description="SET" evidence="14">
    <location>
        <begin position="313"/>
        <end position="435"/>
    </location>
</feature>
<evidence type="ECO:0000256" key="6">
    <source>
        <dbReference type="ARBA" id="ARBA00022771"/>
    </source>
</evidence>
<dbReference type="EC" id="2.1.1.369" evidence="11"/>
<keyword evidence="9" id="KW-0539">Nucleus</keyword>
<dbReference type="GO" id="GO:0006275">
    <property type="term" value="P:regulation of DNA replication"/>
    <property type="evidence" value="ECO:0007669"/>
    <property type="project" value="UniProtKB-ARBA"/>
</dbReference>
<dbReference type="Gene3D" id="3.30.40.10">
    <property type="entry name" value="Zinc/RING finger domain, C3HC4 (zinc finger)"/>
    <property type="match status" value="1"/>
</dbReference>
<dbReference type="InterPro" id="IPR019786">
    <property type="entry name" value="Zinc_finger_PHD-type_CS"/>
</dbReference>
<evidence type="ECO:0000256" key="3">
    <source>
        <dbReference type="ARBA" id="ARBA00022679"/>
    </source>
</evidence>
<evidence type="ECO:0000256" key="8">
    <source>
        <dbReference type="ARBA" id="ARBA00022853"/>
    </source>
</evidence>
<keyword evidence="16" id="KW-1185">Reference proteome</keyword>
<dbReference type="FunFam" id="2.170.270.10:FF:000038">
    <property type="entry name" value="Histone-lysine N-methyltransferase ATXR5"/>
    <property type="match status" value="1"/>
</dbReference>
<dbReference type="GO" id="GO:0032259">
    <property type="term" value="P:methylation"/>
    <property type="evidence" value="ECO:0007669"/>
    <property type="project" value="UniProtKB-KW"/>
</dbReference>
<dbReference type="InterPro" id="IPR001214">
    <property type="entry name" value="SET_dom"/>
</dbReference>
<evidence type="ECO:0000256" key="4">
    <source>
        <dbReference type="ARBA" id="ARBA00022691"/>
    </source>
</evidence>
<dbReference type="PANTHER" id="PTHR48458:SF1">
    <property type="entry name" value="SET DOMAIN-CONTAINING PROTEIN"/>
    <property type="match status" value="1"/>
</dbReference>
<dbReference type="InterPro" id="IPR013083">
    <property type="entry name" value="Znf_RING/FYVE/PHD"/>
</dbReference>
<feature type="domain" description="PHD-type" evidence="13">
    <location>
        <begin position="132"/>
        <end position="182"/>
    </location>
</feature>
<dbReference type="SUPFAM" id="SSF82199">
    <property type="entry name" value="SET domain"/>
    <property type="match status" value="1"/>
</dbReference>
<organism evidence="15 16">
    <name type="scientific">Phaseolus coccineus</name>
    <name type="common">Scarlet runner bean</name>
    <name type="synonym">Phaseolus multiflorus</name>
    <dbReference type="NCBI Taxonomy" id="3886"/>
    <lineage>
        <taxon>Eukaryota</taxon>
        <taxon>Viridiplantae</taxon>
        <taxon>Streptophyta</taxon>
        <taxon>Embryophyta</taxon>
        <taxon>Tracheophyta</taxon>
        <taxon>Spermatophyta</taxon>
        <taxon>Magnoliopsida</taxon>
        <taxon>eudicotyledons</taxon>
        <taxon>Gunneridae</taxon>
        <taxon>Pentapetalae</taxon>
        <taxon>rosids</taxon>
        <taxon>fabids</taxon>
        <taxon>Fabales</taxon>
        <taxon>Fabaceae</taxon>
        <taxon>Papilionoideae</taxon>
        <taxon>50 kb inversion clade</taxon>
        <taxon>NPAAA clade</taxon>
        <taxon>indigoferoid/millettioid clade</taxon>
        <taxon>Phaseoleae</taxon>
        <taxon>Phaseolus</taxon>
    </lineage>
</organism>
<evidence type="ECO:0000256" key="7">
    <source>
        <dbReference type="ARBA" id="ARBA00022833"/>
    </source>
</evidence>
<comment type="catalytic activity">
    <reaction evidence="10">
        <text>L-lysyl(27)-[histone H3] + S-adenosyl-L-methionine = N(6)-methyl-L-lysyl(27)-[histone H3] + S-adenosyl-L-homocysteine + H(+)</text>
        <dbReference type="Rhea" id="RHEA:60296"/>
        <dbReference type="Rhea" id="RHEA-COMP:15544"/>
        <dbReference type="Rhea" id="RHEA-COMP:15548"/>
        <dbReference type="ChEBI" id="CHEBI:15378"/>
        <dbReference type="ChEBI" id="CHEBI:29969"/>
        <dbReference type="ChEBI" id="CHEBI:57856"/>
        <dbReference type="ChEBI" id="CHEBI:59789"/>
        <dbReference type="ChEBI" id="CHEBI:61929"/>
        <dbReference type="EC" id="2.1.1.369"/>
    </reaction>
</comment>
<sequence>MGRSYTLPLERVEWRNKKKEHKETKHTNKSIWFSQPFSSPSPTQENGFLENINSNSALLVGQVSQSAMAPATSSPTAQRHVGFSHRTQAPFQLNDSPSQLHDDSPRVRKYRLMSDIMARAQYAVVERETYSDLLCEQCDSGELSEELLLCDKCDRGFHMKCVRPIVVRIPIGSWLCPKCQGGKRVRTFSQKRIIDFFGIGRSYFYADDKCSSQEAKKRRKRSRPLVLHKKKRRLLPFVPTKDPAQRLKQMGSLASALTASNIEFCDHLTYSPGMAPRSANRSALENGDMQILSKEDLETVEHCIAMSKRGEFPPFMVVYDLCQGYTVEADDLIKDMTVVAEYTGDVDYLHNRERDDCDSMMTLLLGRESSQSLVICADKRGNVARFISGINNHTQEGRKKQNCKCVRYSVDGECRVFLVATRDIFKGERLYYDYNGYEYHYPTHHFV</sequence>
<dbReference type="PROSITE" id="PS50016">
    <property type="entry name" value="ZF_PHD_2"/>
    <property type="match status" value="1"/>
</dbReference>
<comment type="caution">
    <text evidence="15">The sequence shown here is derived from an EMBL/GenBank/DDBJ whole genome shotgun (WGS) entry which is preliminary data.</text>
</comment>
<dbReference type="AlphaFoldDB" id="A0AAN9QZG3"/>
<dbReference type="Gene3D" id="2.170.270.10">
    <property type="entry name" value="SET domain"/>
    <property type="match status" value="1"/>
</dbReference>
<evidence type="ECO:0000256" key="10">
    <source>
        <dbReference type="ARBA" id="ARBA00052048"/>
    </source>
</evidence>
<reference evidence="15 16" key="1">
    <citation type="submission" date="2024-01" db="EMBL/GenBank/DDBJ databases">
        <title>The genomes of 5 underutilized Papilionoideae crops provide insights into root nodulation and disease resistanc.</title>
        <authorList>
            <person name="Jiang F."/>
        </authorList>
    </citation>
    <scope>NUCLEOTIDE SEQUENCE [LARGE SCALE GENOMIC DNA]</scope>
    <source>
        <strain evidence="15">JINMINGXINNONG_FW02</strain>
        <tissue evidence="15">Leaves</tissue>
    </source>
</reference>
<comment type="subcellular location">
    <subcellularLocation>
        <location evidence="1">Nucleus</location>
    </subcellularLocation>
</comment>
<evidence type="ECO:0000256" key="12">
    <source>
        <dbReference type="PROSITE-ProRule" id="PRU00146"/>
    </source>
</evidence>
<keyword evidence="8" id="KW-0156">Chromatin regulator</keyword>
<evidence type="ECO:0000256" key="5">
    <source>
        <dbReference type="ARBA" id="ARBA00022723"/>
    </source>
</evidence>
<dbReference type="Pfam" id="PF00628">
    <property type="entry name" value="PHD"/>
    <property type="match status" value="1"/>
</dbReference>
<dbReference type="PROSITE" id="PS50280">
    <property type="entry name" value="SET"/>
    <property type="match status" value="1"/>
</dbReference>
<name>A0AAN9QZG3_PHACN</name>
<keyword evidence="5" id="KW-0479">Metal-binding</keyword>
<dbReference type="SMART" id="SM00249">
    <property type="entry name" value="PHD"/>
    <property type="match status" value="1"/>
</dbReference>
<dbReference type="GO" id="GO:0008270">
    <property type="term" value="F:zinc ion binding"/>
    <property type="evidence" value="ECO:0007669"/>
    <property type="project" value="UniProtKB-KW"/>
</dbReference>